<keyword evidence="7 9" id="KW-1133">Transmembrane helix</keyword>
<dbReference type="Proteomes" id="UP000514410">
    <property type="component" value="Chromosome"/>
</dbReference>
<dbReference type="PANTHER" id="PTHR33695">
    <property type="entry name" value="LIPOPROTEIN SIGNAL PEPTIDASE"/>
    <property type="match status" value="1"/>
</dbReference>
<dbReference type="GO" id="GO:0004190">
    <property type="term" value="F:aspartic-type endopeptidase activity"/>
    <property type="evidence" value="ECO:0007669"/>
    <property type="project" value="UniProtKB-UniRule"/>
</dbReference>
<comment type="subcellular location">
    <subcellularLocation>
        <location evidence="9">Cell membrane</location>
        <topology evidence="9">Multi-pass membrane protein</topology>
    </subcellularLocation>
</comment>
<dbReference type="PRINTS" id="PR00781">
    <property type="entry name" value="LIPOSIGPTASE"/>
</dbReference>
<dbReference type="KEGG" id="cpab:G6534_05165"/>
<evidence type="ECO:0000256" key="4">
    <source>
        <dbReference type="ARBA" id="ARBA00022692"/>
    </source>
</evidence>
<name>A0A7L7KZZ4_9LACO</name>
<evidence type="ECO:0000256" key="9">
    <source>
        <dbReference type="HAMAP-Rule" id="MF_00161"/>
    </source>
</evidence>
<evidence type="ECO:0000256" key="7">
    <source>
        <dbReference type="ARBA" id="ARBA00022989"/>
    </source>
</evidence>
<feature type="active site" evidence="9">
    <location>
        <position position="116"/>
    </location>
</feature>
<comment type="function">
    <text evidence="9 10">This protein specifically catalyzes the removal of signal peptides from prolipoproteins.</text>
</comment>
<feature type="transmembrane region" description="Helical" evidence="9">
    <location>
        <begin position="6"/>
        <end position="26"/>
    </location>
</feature>
<evidence type="ECO:0000256" key="6">
    <source>
        <dbReference type="ARBA" id="ARBA00022801"/>
    </source>
</evidence>
<accession>A0A7L7KZZ4</accession>
<evidence type="ECO:0000256" key="11">
    <source>
        <dbReference type="RuleBase" id="RU004181"/>
    </source>
</evidence>
<dbReference type="EMBL" id="CP049366">
    <property type="protein sequence ID" value="QMT85335.1"/>
    <property type="molecule type" value="Genomic_DNA"/>
</dbReference>
<proteinExistence type="inferred from homology"/>
<dbReference type="GO" id="GO:0006508">
    <property type="term" value="P:proteolysis"/>
    <property type="evidence" value="ECO:0007669"/>
    <property type="project" value="UniProtKB-KW"/>
</dbReference>
<sequence>MVLVQLVYWLLFAVLVVGDQAFKSYVTLNIAPMSVHDFIPGLLSITHITNTGAAWSMLEGKMMFFYLVTIIAVVVLVYLFIKADKKDYLYRFSLIFLLAGTVGNAIDRFTRHFVVDMFNLDFINFPIFNLADTYITIGVILIIGSLIIQLAGEKNNK</sequence>
<evidence type="ECO:0000256" key="1">
    <source>
        <dbReference type="ARBA" id="ARBA00006139"/>
    </source>
</evidence>
<feature type="transmembrane region" description="Helical" evidence="9">
    <location>
        <begin position="126"/>
        <end position="148"/>
    </location>
</feature>
<dbReference type="InterPro" id="IPR001872">
    <property type="entry name" value="Peptidase_A8"/>
</dbReference>
<evidence type="ECO:0000256" key="5">
    <source>
        <dbReference type="ARBA" id="ARBA00022750"/>
    </source>
</evidence>
<dbReference type="EC" id="3.4.23.36" evidence="9"/>
<evidence type="ECO:0000256" key="8">
    <source>
        <dbReference type="ARBA" id="ARBA00023136"/>
    </source>
</evidence>
<feature type="transmembrane region" description="Helical" evidence="9">
    <location>
        <begin position="88"/>
        <end position="106"/>
    </location>
</feature>
<dbReference type="PROSITE" id="PS00855">
    <property type="entry name" value="SPASE_II"/>
    <property type="match status" value="1"/>
</dbReference>
<dbReference type="HAMAP" id="MF_00161">
    <property type="entry name" value="LspA"/>
    <property type="match status" value="1"/>
</dbReference>
<keyword evidence="6 9" id="KW-0378">Hydrolase</keyword>
<dbReference type="Pfam" id="PF01252">
    <property type="entry name" value="Peptidase_A8"/>
    <property type="match status" value="1"/>
</dbReference>
<comment type="similarity">
    <text evidence="1 9 11">Belongs to the peptidase A8 family.</text>
</comment>
<dbReference type="PANTHER" id="PTHR33695:SF1">
    <property type="entry name" value="LIPOPROTEIN SIGNAL PEPTIDASE"/>
    <property type="match status" value="1"/>
</dbReference>
<feature type="active site" evidence="9">
    <location>
        <position position="132"/>
    </location>
</feature>
<dbReference type="GO" id="GO:0005886">
    <property type="term" value="C:plasma membrane"/>
    <property type="evidence" value="ECO:0007669"/>
    <property type="project" value="UniProtKB-SubCell"/>
</dbReference>
<keyword evidence="13" id="KW-1185">Reference proteome</keyword>
<evidence type="ECO:0000256" key="10">
    <source>
        <dbReference type="RuleBase" id="RU000594"/>
    </source>
</evidence>
<evidence type="ECO:0000256" key="3">
    <source>
        <dbReference type="ARBA" id="ARBA00022670"/>
    </source>
</evidence>
<dbReference type="UniPathway" id="UPA00665"/>
<evidence type="ECO:0000313" key="12">
    <source>
        <dbReference type="EMBL" id="QMT85335.1"/>
    </source>
</evidence>
<evidence type="ECO:0000313" key="13">
    <source>
        <dbReference type="Proteomes" id="UP000514410"/>
    </source>
</evidence>
<dbReference type="AlphaFoldDB" id="A0A7L7KZZ4"/>
<comment type="pathway">
    <text evidence="9">Protein modification; lipoprotein biosynthesis (signal peptide cleavage).</text>
</comment>
<keyword evidence="2 9" id="KW-1003">Cell membrane</keyword>
<evidence type="ECO:0000256" key="2">
    <source>
        <dbReference type="ARBA" id="ARBA00022475"/>
    </source>
</evidence>
<keyword evidence="8 9" id="KW-0472">Membrane</keyword>
<organism evidence="12 13">
    <name type="scientific">Companilactobacillus pabuli</name>
    <dbReference type="NCBI Taxonomy" id="2714036"/>
    <lineage>
        <taxon>Bacteria</taxon>
        <taxon>Bacillati</taxon>
        <taxon>Bacillota</taxon>
        <taxon>Bacilli</taxon>
        <taxon>Lactobacillales</taxon>
        <taxon>Lactobacillaceae</taxon>
        <taxon>Companilactobacillus</taxon>
    </lineage>
</organism>
<keyword evidence="3 9" id="KW-0645">Protease</keyword>
<protein>
    <recommendedName>
        <fullName evidence="9">Lipoprotein signal peptidase</fullName>
        <ecNumber evidence="9">3.4.23.36</ecNumber>
    </recommendedName>
    <alternativeName>
        <fullName evidence="9">Prolipoprotein signal peptidase</fullName>
    </alternativeName>
    <alternativeName>
        <fullName evidence="9">Signal peptidase II</fullName>
        <shortName evidence="9">SPase II</shortName>
    </alternativeName>
</protein>
<comment type="catalytic activity">
    <reaction evidence="9 10">
        <text>Release of signal peptides from bacterial membrane prolipoproteins. Hydrolyzes -Xaa-Yaa-Zaa-|-(S,diacylglyceryl)Cys-, in which Xaa is hydrophobic (preferably Leu), and Yaa (Ala or Ser) and Zaa (Gly or Ala) have small, neutral side chains.</text>
        <dbReference type="EC" id="3.4.23.36"/>
    </reaction>
</comment>
<keyword evidence="4 9" id="KW-0812">Transmembrane</keyword>
<keyword evidence="5 9" id="KW-0064">Aspartyl protease</keyword>
<reference evidence="12 13" key="1">
    <citation type="submission" date="2020-02" db="EMBL/GenBank/DDBJ databases">
        <title>Complete Genome Sequence of Lactobacillus sp. NFFJ11 Isolated from animal feed.</title>
        <authorList>
            <person name="Jung J.Y."/>
        </authorList>
    </citation>
    <scope>NUCLEOTIDE SEQUENCE [LARGE SCALE GENOMIC DNA]</scope>
    <source>
        <strain evidence="12 13">NFFJ11</strain>
    </source>
</reference>
<feature type="transmembrane region" description="Helical" evidence="9">
    <location>
        <begin position="63"/>
        <end position="81"/>
    </location>
</feature>
<gene>
    <name evidence="9" type="primary">lspA</name>
    <name evidence="12" type="ORF">G6534_05165</name>
</gene>
<dbReference type="NCBIfam" id="TIGR00077">
    <property type="entry name" value="lspA"/>
    <property type="match status" value="1"/>
</dbReference>